<proteinExistence type="predicted"/>
<dbReference type="KEGG" id="cbaa:SRAA_1670"/>
<gene>
    <name evidence="1" type="ORF">SRAA_1670</name>
</gene>
<organism evidence="1 2">
    <name type="scientific">Serpentinimonas raichei</name>
    <dbReference type="NCBI Taxonomy" id="1458425"/>
    <lineage>
        <taxon>Bacteria</taxon>
        <taxon>Pseudomonadati</taxon>
        <taxon>Pseudomonadota</taxon>
        <taxon>Betaproteobacteria</taxon>
        <taxon>Burkholderiales</taxon>
        <taxon>Comamonadaceae</taxon>
        <taxon>Serpentinimonas</taxon>
    </lineage>
</organism>
<dbReference type="AlphaFoldDB" id="A0A060NRI5"/>
<name>A0A060NRI5_9BURK</name>
<dbReference type="HOGENOM" id="CLU_2477988_0_0_4"/>
<keyword evidence="2" id="KW-1185">Reference proteome</keyword>
<protein>
    <submittedName>
        <fullName evidence="1">Uncharacterized protein</fullName>
    </submittedName>
</protein>
<dbReference type="EMBL" id="AP014568">
    <property type="protein sequence ID" value="BAO81524.1"/>
    <property type="molecule type" value="Genomic_DNA"/>
</dbReference>
<accession>A0A060NRI5</accession>
<dbReference type="STRING" id="1458425.SRAA_1670"/>
<reference evidence="1 2" key="1">
    <citation type="journal article" date="2014" name="Nat. Commun.">
        <title>Physiological and genomic features of highly alkaliphilic hydrogen-utilizing Betaproteobacteria from a continental serpentinizing site.</title>
        <authorList>
            <person name="Suzuki S."/>
            <person name="Kuenen J.G."/>
            <person name="Schipper K."/>
            <person name="van der Velde S."/>
            <person name="Ishii S."/>
            <person name="Wu A."/>
            <person name="Sorokin D.Y."/>
            <person name="Tenney A."/>
            <person name="Meng X.Y."/>
            <person name="Morrill P.L."/>
            <person name="Kamagata Y."/>
            <person name="Muyzer G."/>
            <person name="Nealson K.H."/>
        </authorList>
    </citation>
    <scope>NUCLEOTIDE SEQUENCE [LARGE SCALE GENOMIC DNA]</scope>
    <source>
        <strain evidence="1 2">A1</strain>
    </source>
</reference>
<sequence length="87" mass="8945">MATASTWQEALDMAVMSADKPPAPLGSLALNVSTQGGLDSAAASAGGEEGEEEDKTELMQGGWVAGGLDLEKPVGLDTMSAFYVKHF</sequence>
<evidence type="ECO:0000313" key="1">
    <source>
        <dbReference type="EMBL" id="BAO81524.1"/>
    </source>
</evidence>
<dbReference type="Proteomes" id="UP000067461">
    <property type="component" value="Chromosome"/>
</dbReference>
<evidence type="ECO:0000313" key="2">
    <source>
        <dbReference type="Proteomes" id="UP000067461"/>
    </source>
</evidence>